<keyword evidence="4 5" id="KW-0472">Membrane</keyword>
<dbReference type="PANTHER" id="PTHR11040">
    <property type="entry name" value="ZINC/IRON TRANSPORTER"/>
    <property type="match status" value="1"/>
</dbReference>
<dbReference type="eggNOG" id="COG0428">
    <property type="taxonomic scope" value="Bacteria"/>
</dbReference>
<evidence type="ECO:0000313" key="6">
    <source>
        <dbReference type="EMBL" id="KEZ84999.1"/>
    </source>
</evidence>
<organism evidence="6 7">
    <name type="scientific">Clostridium sulfidigenes</name>
    <dbReference type="NCBI Taxonomy" id="318464"/>
    <lineage>
        <taxon>Bacteria</taxon>
        <taxon>Bacillati</taxon>
        <taxon>Bacillota</taxon>
        <taxon>Clostridia</taxon>
        <taxon>Eubacteriales</taxon>
        <taxon>Clostridiaceae</taxon>
        <taxon>Clostridium</taxon>
    </lineage>
</organism>
<evidence type="ECO:0000256" key="4">
    <source>
        <dbReference type="ARBA" id="ARBA00023136"/>
    </source>
</evidence>
<dbReference type="EMBL" id="JPMD01000049">
    <property type="protein sequence ID" value="KEZ84999.1"/>
    <property type="molecule type" value="Genomic_DNA"/>
</dbReference>
<keyword evidence="7" id="KW-1185">Reference proteome</keyword>
<dbReference type="RefSeq" id="WP_035135379.1">
    <property type="nucleotide sequence ID" value="NZ_JPMD01000049.1"/>
</dbReference>
<feature type="transmembrane region" description="Helical" evidence="5">
    <location>
        <begin position="109"/>
        <end position="131"/>
    </location>
</feature>
<evidence type="ECO:0000313" key="7">
    <source>
        <dbReference type="Proteomes" id="UP000028542"/>
    </source>
</evidence>
<dbReference type="STRING" id="318464.IO99_17165"/>
<feature type="transmembrane region" description="Helical" evidence="5">
    <location>
        <begin position="197"/>
        <end position="218"/>
    </location>
</feature>
<feature type="transmembrane region" description="Helical" evidence="5">
    <location>
        <begin position="37"/>
        <end position="55"/>
    </location>
</feature>
<dbReference type="InterPro" id="IPR003689">
    <property type="entry name" value="ZIP"/>
</dbReference>
<gene>
    <name evidence="6" type="ORF">IO99_17165</name>
</gene>
<sequence>MNSTIFIIGIFAAIVSLIGTMVGALIGVSLKNPTDKLLGVLLAVATGIIISIIFLELIPESIDKIGFIRTLIVIIIGVIVIYFIDCLIKVSSHSNDRNPSMINHTKVAILMALGLMMHNFPEGIIMGFGFVKGSGLGIKMSILISIHDIPEGIAMATPLIAAGKKPFKILWYSFLVAFPTVIGAWIGMLINSISSAFLGYSIAFASGIMLYVAFGQMLPESNELHSSYTNAMWIIFGIIFGFVMINLF</sequence>
<keyword evidence="2 5" id="KW-0812">Transmembrane</keyword>
<dbReference type="GO" id="GO:0016020">
    <property type="term" value="C:membrane"/>
    <property type="evidence" value="ECO:0007669"/>
    <property type="project" value="UniProtKB-SubCell"/>
</dbReference>
<accession>A0A084J7R5</accession>
<keyword evidence="3 5" id="KW-1133">Transmembrane helix</keyword>
<evidence type="ECO:0000256" key="3">
    <source>
        <dbReference type="ARBA" id="ARBA00022989"/>
    </source>
</evidence>
<evidence type="ECO:0000256" key="1">
    <source>
        <dbReference type="ARBA" id="ARBA00004141"/>
    </source>
</evidence>
<feature type="transmembrane region" description="Helical" evidence="5">
    <location>
        <begin position="6"/>
        <end position="30"/>
    </location>
</feature>
<evidence type="ECO:0000256" key="5">
    <source>
        <dbReference type="SAM" id="Phobius"/>
    </source>
</evidence>
<dbReference type="Pfam" id="PF02535">
    <property type="entry name" value="Zip"/>
    <property type="match status" value="1"/>
</dbReference>
<feature type="transmembrane region" description="Helical" evidence="5">
    <location>
        <begin position="230"/>
        <end position="247"/>
    </location>
</feature>
<feature type="transmembrane region" description="Helical" evidence="5">
    <location>
        <begin position="67"/>
        <end position="88"/>
    </location>
</feature>
<feature type="transmembrane region" description="Helical" evidence="5">
    <location>
        <begin position="169"/>
        <end position="190"/>
    </location>
</feature>
<name>A0A084J7R5_9CLOT</name>
<dbReference type="Proteomes" id="UP000028542">
    <property type="component" value="Unassembled WGS sequence"/>
</dbReference>
<dbReference type="AlphaFoldDB" id="A0A084J7R5"/>
<reference evidence="6 7" key="1">
    <citation type="submission" date="2014-07" db="EMBL/GenBank/DDBJ databases">
        <title>Draft genome of Clostridium sulfidigenes 113A isolated from sediments associated with methane hydrate from Krishna Godavari basin.</title>
        <authorList>
            <person name="Honkalas V.S."/>
            <person name="Dabir A.P."/>
            <person name="Arora P."/>
            <person name="Dhakephalkar P.K."/>
        </authorList>
    </citation>
    <scope>NUCLEOTIDE SEQUENCE [LARGE SCALE GENOMIC DNA]</scope>
    <source>
        <strain evidence="6 7">113A</strain>
    </source>
</reference>
<comment type="subcellular location">
    <subcellularLocation>
        <location evidence="1">Membrane</location>
        <topology evidence="1">Multi-pass membrane protein</topology>
    </subcellularLocation>
</comment>
<comment type="caution">
    <text evidence="6">The sequence shown here is derived from an EMBL/GenBank/DDBJ whole genome shotgun (WGS) entry which is preliminary data.</text>
</comment>
<dbReference type="GO" id="GO:0005385">
    <property type="term" value="F:zinc ion transmembrane transporter activity"/>
    <property type="evidence" value="ECO:0007669"/>
    <property type="project" value="TreeGrafter"/>
</dbReference>
<evidence type="ECO:0000256" key="2">
    <source>
        <dbReference type="ARBA" id="ARBA00022692"/>
    </source>
</evidence>
<proteinExistence type="predicted"/>
<protein>
    <submittedName>
        <fullName evidence="6">Zinc transporter</fullName>
    </submittedName>
</protein>